<dbReference type="Proteomes" id="UP001596113">
    <property type="component" value="Unassembled WGS sequence"/>
</dbReference>
<feature type="transmembrane region" description="Helical" evidence="1">
    <location>
        <begin position="27"/>
        <end position="45"/>
    </location>
</feature>
<feature type="transmembrane region" description="Helical" evidence="1">
    <location>
        <begin position="90"/>
        <end position="108"/>
    </location>
</feature>
<sequence>MQQFAVVVRELRTLLASFKFVKLIQPYHLHILLGGLGIQFLYKILLNNVTTLNGFNTLDTIFNDIPLYLIAYYGFFVGAWLTLISRDVKILSYALWGYAFVILFPFEHLRLFDLVHAAIYVAAGYGIFRYLTTTQGRNDSQNLNA</sequence>
<accession>A0ABW0I262</accession>
<keyword evidence="1" id="KW-0812">Transmembrane</keyword>
<keyword evidence="3" id="KW-1185">Reference proteome</keyword>
<dbReference type="RefSeq" id="WP_378140025.1">
    <property type="nucleotide sequence ID" value="NZ_JBHSMI010000067.1"/>
</dbReference>
<evidence type="ECO:0000256" key="1">
    <source>
        <dbReference type="SAM" id="Phobius"/>
    </source>
</evidence>
<keyword evidence="1" id="KW-1133">Transmembrane helix</keyword>
<dbReference type="EMBL" id="JBHSMI010000067">
    <property type="protein sequence ID" value="MFC5407399.1"/>
    <property type="molecule type" value="Genomic_DNA"/>
</dbReference>
<evidence type="ECO:0000313" key="3">
    <source>
        <dbReference type="Proteomes" id="UP001596113"/>
    </source>
</evidence>
<keyword evidence="1" id="KW-0472">Membrane</keyword>
<comment type="caution">
    <text evidence="2">The sequence shown here is derived from an EMBL/GenBank/DDBJ whole genome shotgun (WGS) entry which is preliminary data.</text>
</comment>
<gene>
    <name evidence="2" type="ORF">ACFPOF_32110</name>
</gene>
<feature type="transmembrane region" description="Helical" evidence="1">
    <location>
        <begin position="65"/>
        <end position="83"/>
    </location>
</feature>
<reference evidence="3" key="1">
    <citation type="journal article" date="2019" name="Int. J. Syst. Evol. Microbiol.">
        <title>The Global Catalogue of Microorganisms (GCM) 10K type strain sequencing project: providing services to taxonomists for standard genome sequencing and annotation.</title>
        <authorList>
            <consortium name="The Broad Institute Genomics Platform"/>
            <consortium name="The Broad Institute Genome Sequencing Center for Infectious Disease"/>
            <person name="Wu L."/>
            <person name="Ma J."/>
        </authorList>
    </citation>
    <scope>NUCLEOTIDE SEQUENCE [LARGE SCALE GENOMIC DNA]</scope>
    <source>
        <strain evidence="3">CGMCC 1.18575</strain>
    </source>
</reference>
<name>A0ABW0I262_9BACL</name>
<protein>
    <submittedName>
        <fullName evidence="2">Uncharacterized protein</fullName>
    </submittedName>
</protein>
<evidence type="ECO:0000313" key="2">
    <source>
        <dbReference type="EMBL" id="MFC5407399.1"/>
    </source>
</evidence>
<organism evidence="2 3">
    <name type="scientific">Cohnella soli</name>
    <dbReference type="NCBI Taxonomy" id="425005"/>
    <lineage>
        <taxon>Bacteria</taxon>
        <taxon>Bacillati</taxon>
        <taxon>Bacillota</taxon>
        <taxon>Bacilli</taxon>
        <taxon>Bacillales</taxon>
        <taxon>Paenibacillaceae</taxon>
        <taxon>Cohnella</taxon>
    </lineage>
</organism>
<proteinExistence type="predicted"/>
<feature type="transmembrane region" description="Helical" evidence="1">
    <location>
        <begin position="114"/>
        <end position="131"/>
    </location>
</feature>